<sequence length="455" mass="48547">MAWQKKLKNRTLRLQQRVVRSMAALETAEEVSLLSRAGVDQSILVAMPSEANDNFASALKNVSKIIKQSFFALVICAITSMAAGFSLAEMSHLLALYPGLIVLVPGAIDMRGTIFGTFGARLGTSLHTGEISPPIANSGPLRQQMGGVAVQVLSVSMILALVVKGFGLAIGLDIMSVYDLVLISVTSSIFSGFILLGFTLLVIEKSFRKGWDPDNISIPFITVAGDVITIPILFGTAIFVSALSDSATRIATFFFVFITTSAAVYGIGSKHQVARRIVRQSMPVLIIATLFSTVAGLFMGIYEEMLVAFSTVLLLIPVFNAVGGNLGGILSSRLTSAYHLGMIRMESGLERETKVNFGCTLALAAFLFPTLGILGYVVSRAFGMDALGFGDLLTICLVAGLFTTVLTIIVTYFFTRFFVRVGFDPDNVTIPMITSVMDVLGTASLIVATIAIVSA</sequence>
<feature type="transmembrane region" description="Helical" evidence="9">
    <location>
        <begin position="180"/>
        <end position="203"/>
    </location>
</feature>
<proteinExistence type="inferred from homology"/>
<feature type="domain" description="SLC41A/MgtE integral membrane" evidence="10">
    <location>
        <begin position="104"/>
        <end position="235"/>
    </location>
</feature>
<feature type="transmembrane region" description="Helical" evidence="9">
    <location>
        <begin position="70"/>
        <end position="88"/>
    </location>
</feature>
<feature type="transmembrane region" description="Helical" evidence="9">
    <location>
        <begin position="215"/>
        <end position="244"/>
    </location>
</feature>
<evidence type="ECO:0000256" key="2">
    <source>
        <dbReference type="ARBA" id="ARBA00009749"/>
    </source>
</evidence>
<comment type="caution">
    <text evidence="12">The sequence shown here is derived from an EMBL/GenBank/DDBJ whole genome shotgun (WGS) entry which is preliminary data.</text>
</comment>
<dbReference type="PATRIC" id="fig|301375.6.peg.885"/>
<keyword evidence="7" id="KW-0406">Ion transport</keyword>
<dbReference type="Gene3D" id="1.10.357.20">
    <property type="entry name" value="SLC41 divalent cation transporters, integral membrane domain"/>
    <property type="match status" value="2"/>
</dbReference>
<evidence type="ECO:0000256" key="1">
    <source>
        <dbReference type="ARBA" id="ARBA00004141"/>
    </source>
</evidence>
<evidence type="ECO:0000256" key="7">
    <source>
        <dbReference type="ARBA" id="ARBA00023065"/>
    </source>
</evidence>
<dbReference type="GO" id="GO:0016020">
    <property type="term" value="C:membrane"/>
    <property type="evidence" value="ECO:0007669"/>
    <property type="project" value="UniProtKB-SubCell"/>
</dbReference>
<feature type="domain" description="SLC41A/MgtE integral membrane" evidence="10">
    <location>
        <begin position="316"/>
        <end position="447"/>
    </location>
</feature>
<dbReference type="Pfam" id="PF01769">
    <property type="entry name" value="MgtE"/>
    <property type="match status" value="2"/>
</dbReference>
<dbReference type="EMBL" id="LGHB01000029">
    <property type="protein sequence ID" value="KUK95663.1"/>
    <property type="molecule type" value="Genomic_DNA"/>
</dbReference>
<evidence type="ECO:0000313" key="11">
    <source>
        <dbReference type="EMBL" id="KUK43706.1"/>
    </source>
</evidence>
<keyword evidence="8 9" id="KW-0472">Membrane</keyword>
<comment type="similarity">
    <text evidence="2">Belongs to the SLC41A transporter family.</text>
</comment>
<feature type="transmembrane region" description="Helical" evidence="9">
    <location>
        <begin position="94"/>
        <end position="112"/>
    </location>
</feature>
<feature type="transmembrane region" description="Helical" evidence="9">
    <location>
        <begin position="435"/>
        <end position="454"/>
    </location>
</feature>
<feature type="transmembrane region" description="Helical" evidence="9">
    <location>
        <begin position="355"/>
        <end position="377"/>
    </location>
</feature>
<evidence type="ECO:0000256" key="8">
    <source>
        <dbReference type="ARBA" id="ARBA00023136"/>
    </source>
</evidence>
<evidence type="ECO:0000259" key="10">
    <source>
        <dbReference type="Pfam" id="PF01769"/>
    </source>
</evidence>
<dbReference type="InterPro" id="IPR006667">
    <property type="entry name" value="SLC41_membr_dom"/>
</dbReference>
<evidence type="ECO:0000313" key="12">
    <source>
        <dbReference type="EMBL" id="KUK95663.1"/>
    </source>
</evidence>
<keyword evidence="5" id="KW-0460">Magnesium</keyword>
<dbReference type="EMBL" id="LGFT01000053">
    <property type="protein sequence ID" value="KUK43706.1"/>
    <property type="molecule type" value="Genomic_DNA"/>
</dbReference>
<evidence type="ECO:0000256" key="6">
    <source>
        <dbReference type="ARBA" id="ARBA00022989"/>
    </source>
</evidence>
<keyword evidence="6 9" id="KW-1133">Transmembrane helix</keyword>
<dbReference type="Proteomes" id="UP000053961">
    <property type="component" value="Unassembled WGS sequence"/>
</dbReference>
<evidence type="ECO:0000256" key="3">
    <source>
        <dbReference type="ARBA" id="ARBA00022448"/>
    </source>
</evidence>
<feature type="transmembrane region" description="Helical" evidence="9">
    <location>
        <begin position="280"/>
        <end position="302"/>
    </location>
</feature>
<feature type="transmembrane region" description="Helical" evidence="9">
    <location>
        <begin position="392"/>
        <end position="414"/>
    </location>
</feature>
<feature type="transmembrane region" description="Helical" evidence="9">
    <location>
        <begin position="250"/>
        <end position="268"/>
    </location>
</feature>
<evidence type="ECO:0000313" key="14">
    <source>
        <dbReference type="Proteomes" id="UP000057043"/>
    </source>
</evidence>
<reference evidence="12" key="1">
    <citation type="journal article" date="2015" name="MBio">
        <title>Genome-resolved metagenomic analysis reveals roles for candidate phyla and other microbial community members in biogeochemical transformations in oil reservoirs.</title>
        <authorList>
            <person name="Hu P."/>
            <person name="Tom L."/>
            <person name="Singh A."/>
            <person name="Thomas B.C."/>
            <person name="Baker B.J."/>
            <person name="Piceno Y.M."/>
            <person name="Andersen G.L."/>
            <person name="Banfield J.F."/>
        </authorList>
    </citation>
    <scope>NUCLEOTIDE SEQUENCE [LARGE SCALE GENOMIC DNA]</scope>
    <source>
        <strain evidence="12">56_747</strain>
    </source>
</reference>
<gene>
    <name evidence="11" type="ORF">XD72_1916</name>
    <name evidence="12" type="ORF">XE07_1687</name>
</gene>
<evidence type="ECO:0000256" key="4">
    <source>
        <dbReference type="ARBA" id="ARBA00022692"/>
    </source>
</evidence>
<keyword evidence="3" id="KW-0813">Transport</keyword>
<name>A0A101II51_9EURY</name>
<dbReference type="Proteomes" id="UP000057043">
    <property type="component" value="Unassembled WGS sequence"/>
</dbReference>
<feature type="transmembrane region" description="Helical" evidence="9">
    <location>
        <begin position="152"/>
        <end position="174"/>
    </location>
</feature>
<dbReference type="InterPro" id="IPR045349">
    <property type="entry name" value="SLC41A1-3"/>
</dbReference>
<evidence type="ECO:0000256" key="5">
    <source>
        <dbReference type="ARBA" id="ARBA00022842"/>
    </source>
</evidence>
<comment type="subcellular location">
    <subcellularLocation>
        <location evidence="1">Membrane</location>
        <topology evidence="1">Multi-pass membrane protein</topology>
    </subcellularLocation>
</comment>
<evidence type="ECO:0000256" key="9">
    <source>
        <dbReference type="SAM" id="Phobius"/>
    </source>
</evidence>
<dbReference type="AlphaFoldDB" id="A0A101II51"/>
<evidence type="ECO:0000313" key="13">
    <source>
        <dbReference type="Proteomes" id="UP000053961"/>
    </source>
</evidence>
<keyword evidence="4 9" id="KW-0812">Transmembrane</keyword>
<organism evidence="12 13">
    <name type="scientific">Methanothrix harundinacea</name>
    <dbReference type="NCBI Taxonomy" id="301375"/>
    <lineage>
        <taxon>Archaea</taxon>
        <taxon>Methanobacteriati</taxon>
        <taxon>Methanobacteriota</taxon>
        <taxon>Stenosarchaea group</taxon>
        <taxon>Methanomicrobia</taxon>
        <taxon>Methanotrichales</taxon>
        <taxon>Methanotrichaceae</taxon>
        <taxon>Methanothrix</taxon>
    </lineage>
</organism>
<dbReference type="GO" id="GO:0008324">
    <property type="term" value="F:monoatomic cation transmembrane transporter activity"/>
    <property type="evidence" value="ECO:0007669"/>
    <property type="project" value="InterPro"/>
</dbReference>
<reference evidence="13 14" key="2">
    <citation type="journal article" date="2015" name="MBio">
        <title>Genome-Resolved Metagenomic Analysis Reveals Roles for Candidate Phyla and Other Microbial Community Members in Biogeochemical Transformations in Oil Reservoirs.</title>
        <authorList>
            <person name="Hu P."/>
            <person name="Tom L."/>
            <person name="Singh A."/>
            <person name="Thomas B.C."/>
            <person name="Baker B.J."/>
            <person name="Piceno Y.M."/>
            <person name="Andersen G.L."/>
            <person name="Banfield J.F."/>
        </authorList>
    </citation>
    <scope>NUCLEOTIDE SEQUENCE [LARGE SCALE GENOMIC DNA]</scope>
    <source>
        <strain evidence="11">57_489</strain>
    </source>
</reference>
<feature type="transmembrane region" description="Helical" evidence="9">
    <location>
        <begin position="308"/>
        <end position="334"/>
    </location>
</feature>
<dbReference type="SUPFAM" id="SSF161093">
    <property type="entry name" value="MgtE membrane domain-like"/>
    <property type="match status" value="2"/>
</dbReference>
<dbReference type="PANTHER" id="PTHR16228">
    <property type="entry name" value="DIVALENT CATION TRANSPORTER SOLUTE CARRIER FAMILY 41"/>
    <property type="match status" value="1"/>
</dbReference>
<dbReference type="InterPro" id="IPR036739">
    <property type="entry name" value="SLC41_membr_dom_sf"/>
</dbReference>
<accession>A0A101II51</accession>
<protein>
    <submittedName>
        <fullName evidence="12">Putative transporter protein</fullName>
    </submittedName>
</protein>
<dbReference type="PANTHER" id="PTHR16228:SF7">
    <property type="entry name" value="SLC41A_MGTE INTEGRAL MEMBRANE DOMAIN-CONTAINING PROTEIN"/>
    <property type="match status" value="1"/>
</dbReference>